<protein>
    <submittedName>
        <fullName evidence="1">Uncharacterized protein</fullName>
    </submittedName>
</protein>
<proteinExistence type="predicted"/>
<organism evidence="1">
    <name type="scientific">Anguilla anguilla</name>
    <name type="common">European freshwater eel</name>
    <name type="synonym">Muraena anguilla</name>
    <dbReference type="NCBI Taxonomy" id="7936"/>
    <lineage>
        <taxon>Eukaryota</taxon>
        <taxon>Metazoa</taxon>
        <taxon>Chordata</taxon>
        <taxon>Craniata</taxon>
        <taxon>Vertebrata</taxon>
        <taxon>Euteleostomi</taxon>
        <taxon>Actinopterygii</taxon>
        <taxon>Neopterygii</taxon>
        <taxon>Teleostei</taxon>
        <taxon>Anguilliformes</taxon>
        <taxon>Anguillidae</taxon>
        <taxon>Anguilla</taxon>
    </lineage>
</organism>
<dbReference type="AlphaFoldDB" id="A0A0E9RW06"/>
<dbReference type="EMBL" id="GBXM01075238">
    <property type="protein sequence ID" value="JAH33339.1"/>
    <property type="molecule type" value="Transcribed_RNA"/>
</dbReference>
<sequence>MKSTKNEKLCFQWGLTIHRFCILIESYRLK</sequence>
<name>A0A0E9RW06_ANGAN</name>
<accession>A0A0E9RW06</accession>
<evidence type="ECO:0000313" key="1">
    <source>
        <dbReference type="EMBL" id="JAH33339.1"/>
    </source>
</evidence>
<reference evidence="1" key="2">
    <citation type="journal article" date="2015" name="Fish Shellfish Immunol.">
        <title>Early steps in the European eel (Anguilla anguilla)-Vibrio vulnificus interaction in the gills: Role of the RtxA13 toxin.</title>
        <authorList>
            <person name="Callol A."/>
            <person name="Pajuelo D."/>
            <person name="Ebbesson L."/>
            <person name="Teles M."/>
            <person name="MacKenzie S."/>
            <person name="Amaro C."/>
        </authorList>
    </citation>
    <scope>NUCLEOTIDE SEQUENCE</scope>
</reference>
<reference evidence="1" key="1">
    <citation type="submission" date="2014-11" db="EMBL/GenBank/DDBJ databases">
        <authorList>
            <person name="Amaro Gonzalez C."/>
        </authorList>
    </citation>
    <scope>NUCLEOTIDE SEQUENCE</scope>
</reference>